<dbReference type="GO" id="GO:0004519">
    <property type="term" value="F:endonuclease activity"/>
    <property type="evidence" value="ECO:0007669"/>
    <property type="project" value="UniProtKB-KW"/>
</dbReference>
<keyword evidence="5" id="KW-1015">Disulfide bond</keyword>
<keyword evidence="4" id="KW-0378">Hydrolase</keyword>
<feature type="chain" id="PRO_5002609737" evidence="7">
    <location>
        <begin position="33"/>
        <end position="319"/>
    </location>
</feature>
<keyword evidence="2" id="KW-0479">Metal-binding</keyword>
<accession>A0A0H3G5X6</accession>
<evidence type="ECO:0000256" key="6">
    <source>
        <dbReference type="ARBA" id="ARBA00023180"/>
    </source>
</evidence>
<evidence type="ECO:0000313" key="9">
    <source>
        <dbReference type="Proteomes" id="UP000001494"/>
    </source>
</evidence>
<dbReference type="PANTHER" id="PTHR33146">
    <property type="entry name" value="ENDONUCLEASE 4"/>
    <property type="match status" value="1"/>
</dbReference>
<name>A0A0H3G5X6_ZYMMA</name>
<dbReference type="Gene3D" id="1.10.575.10">
    <property type="entry name" value="P1 Nuclease"/>
    <property type="match status" value="1"/>
</dbReference>
<gene>
    <name evidence="8" type="ordered locus">Zmob_0703</name>
</gene>
<evidence type="ECO:0000256" key="3">
    <source>
        <dbReference type="ARBA" id="ARBA00022759"/>
    </source>
</evidence>
<evidence type="ECO:0000256" key="2">
    <source>
        <dbReference type="ARBA" id="ARBA00022723"/>
    </source>
</evidence>
<organism evidence="8 9">
    <name type="scientific">Zymomonas mobilis subsp. mobilis (strain ATCC 10988 / DSM 424 / LMG 404 / NCIMB 8938 / NRRL B-806 / ZM1)</name>
    <dbReference type="NCBI Taxonomy" id="555217"/>
    <lineage>
        <taxon>Bacteria</taxon>
        <taxon>Pseudomonadati</taxon>
        <taxon>Pseudomonadota</taxon>
        <taxon>Alphaproteobacteria</taxon>
        <taxon>Sphingomonadales</taxon>
        <taxon>Zymomonadaceae</taxon>
        <taxon>Zymomonas</taxon>
    </lineage>
</organism>
<dbReference type="HOGENOM" id="CLU_044365_1_0_5"/>
<dbReference type="CDD" id="cd11010">
    <property type="entry name" value="S1-P1_nuclease"/>
    <property type="match status" value="1"/>
</dbReference>
<dbReference type="eggNOG" id="ENOG502Z82C">
    <property type="taxonomic scope" value="Bacteria"/>
</dbReference>
<dbReference type="Proteomes" id="UP000001494">
    <property type="component" value="Chromosome"/>
</dbReference>
<protein>
    <submittedName>
        <fullName evidence="8">S1/P1 nuclease</fullName>
    </submittedName>
</protein>
<keyword evidence="7" id="KW-0732">Signal</keyword>
<evidence type="ECO:0000256" key="7">
    <source>
        <dbReference type="SAM" id="SignalP"/>
    </source>
</evidence>
<dbReference type="GO" id="GO:0046872">
    <property type="term" value="F:metal ion binding"/>
    <property type="evidence" value="ECO:0007669"/>
    <property type="project" value="UniProtKB-KW"/>
</dbReference>
<proteinExistence type="predicted"/>
<evidence type="ECO:0000256" key="5">
    <source>
        <dbReference type="ARBA" id="ARBA00023157"/>
    </source>
</evidence>
<dbReference type="GO" id="GO:0016788">
    <property type="term" value="F:hydrolase activity, acting on ester bonds"/>
    <property type="evidence" value="ECO:0007669"/>
    <property type="project" value="InterPro"/>
</dbReference>
<dbReference type="RefSeq" id="WP_014500667.1">
    <property type="nucleotide sequence ID" value="NC_017262.1"/>
</dbReference>
<feature type="signal peptide" evidence="7">
    <location>
        <begin position="1"/>
        <end position="32"/>
    </location>
</feature>
<dbReference type="KEGG" id="zmm:Zmob_0703"/>
<dbReference type="AlphaFoldDB" id="A0A0H3G5X6"/>
<keyword evidence="1" id="KW-0540">Nuclease</keyword>
<evidence type="ECO:0000256" key="4">
    <source>
        <dbReference type="ARBA" id="ARBA00022801"/>
    </source>
</evidence>
<dbReference type="InterPro" id="IPR008947">
    <property type="entry name" value="PLipase_C/P1_nuclease_dom_sf"/>
</dbReference>
<dbReference type="InterPro" id="IPR003154">
    <property type="entry name" value="S1/P1nuclease"/>
</dbReference>
<dbReference type="PANTHER" id="PTHR33146:SF26">
    <property type="entry name" value="ENDONUCLEASE 4"/>
    <property type="match status" value="1"/>
</dbReference>
<dbReference type="GO" id="GO:0003676">
    <property type="term" value="F:nucleic acid binding"/>
    <property type="evidence" value="ECO:0007669"/>
    <property type="project" value="InterPro"/>
</dbReference>
<dbReference type="EMBL" id="CP002850">
    <property type="protein sequence ID" value="AEH62545.1"/>
    <property type="molecule type" value="Genomic_DNA"/>
</dbReference>
<evidence type="ECO:0000313" key="8">
    <source>
        <dbReference type="EMBL" id="AEH62545.1"/>
    </source>
</evidence>
<dbReference type="Pfam" id="PF02265">
    <property type="entry name" value="S1-P1_nuclease"/>
    <property type="match status" value="1"/>
</dbReference>
<dbReference type="GO" id="GO:0006308">
    <property type="term" value="P:DNA catabolic process"/>
    <property type="evidence" value="ECO:0007669"/>
    <property type="project" value="InterPro"/>
</dbReference>
<evidence type="ECO:0000256" key="1">
    <source>
        <dbReference type="ARBA" id="ARBA00022722"/>
    </source>
</evidence>
<reference evidence="8 9" key="1">
    <citation type="journal article" date="2011" name="J. Bacteriol.">
        <title>Genome sequence of the ethanol-producing Zymomonas mobilis subsp. mobilis lectotype strain ATCC 10988.</title>
        <authorList>
            <person name="Pappas K.M."/>
            <person name="Kouvelis V.N."/>
            <person name="Saunders E."/>
            <person name="Brettin T.S."/>
            <person name="Bruce D."/>
            <person name="Detter C."/>
            <person name="Balakireva M."/>
            <person name="Han C.S."/>
            <person name="Savvakis G."/>
            <person name="Kyrpides N.C."/>
            <person name="Typas M.A."/>
        </authorList>
    </citation>
    <scope>NUCLEOTIDE SEQUENCE [LARGE SCALE GENOMIC DNA]</scope>
    <source>
        <strain evidence="9">ATCC 10988 / DSM 424 / CCUG 17860 / LMG 404 / NCIMB 8938 / NRRL B-806 / ZM1</strain>
    </source>
</reference>
<keyword evidence="3" id="KW-0255">Endonuclease</keyword>
<dbReference type="OrthoDB" id="267579at2"/>
<keyword evidence="6" id="KW-0325">Glycoprotein</keyword>
<dbReference type="SUPFAM" id="SSF48537">
    <property type="entry name" value="Phospholipase C/P1 nuclease"/>
    <property type="match status" value="1"/>
</dbReference>
<sequence length="319" mass="35708" precursor="true">MTDNRVLKLFKKRLTKLAIVAAMLTLPQPLYAWGMEGHEAIAALAWKYMTPTTRKKVNAILAMDHDRLTEPDFMSRATWADKWRSAGHGETEPWHFVDIEIDNPNLVTACAAASNRSNPMKNGGAQPCVVSQLDRFERELSSKQTSDQDRVLALKYVLHFVGDLHQPLHAADHDDRGGNCVKVSINNARSLNLHSYWDTYVVKEIDPDPQHLADSLKKEISPEDKKSWVLGDSKQWAMESFQLGKRYAYSFNPPAGCDATRPPIPLSAGYDSAARKVAASQLKKAGVRLAYILNHRLRSIPLSYFLQAQKQDAAANNNG</sequence>